<dbReference type="AlphaFoldDB" id="A0AAN8ZWE6"/>
<gene>
    <name evidence="2" type="ORF">SK128_027837</name>
</gene>
<feature type="region of interest" description="Disordered" evidence="1">
    <location>
        <begin position="146"/>
        <end position="190"/>
    </location>
</feature>
<comment type="caution">
    <text evidence="2">The sequence shown here is derived from an EMBL/GenBank/DDBJ whole genome shotgun (WGS) entry which is preliminary data.</text>
</comment>
<name>A0AAN8ZWE6_HALRR</name>
<dbReference type="EMBL" id="JAXCGZ010022788">
    <property type="protein sequence ID" value="KAK7024230.1"/>
    <property type="molecule type" value="Genomic_DNA"/>
</dbReference>
<sequence length="190" mass="20382">MLFPAGINKKAIHPGINNRRFKYKYLNITLRAMNLYNVYLFCRSSTIKGNKHKPINITNGEFILSQVDAGLINYGYGHFGEDPDSPQAATSSAPGSSTRVSGWPPPMKPLSPSKSMMDSFTEPSQKPLQSSLGSIGITKVVPVEDAGDGPAVNIVPASLPNSPSLASPPGVESTQSQENLELLLSPKTLE</sequence>
<keyword evidence="3" id="KW-1185">Reference proteome</keyword>
<dbReference type="Proteomes" id="UP001381693">
    <property type="component" value="Unassembled WGS sequence"/>
</dbReference>
<feature type="compositionally biased region" description="Polar residues" evidence="1">
    <location>
        <begin position="87"/>
        <end position="100"/>
    </location>
</feature>
<feature type="compositionally biased region" description="Polar residues" evidence="1">
    <location>
        <begin position="121"/>
        <end position="133"/>
    </location>
</feature>
<evidence type="ECO:0000313" key="3">
    <source>
        <dbReference type="Proteomes" id="UP001381693"/>
    </source>
</evidence>
<evidence type="ECO:0000313" key="2">
    <source>
        <dbReference type="EMBL" id="KAK7024230.1"/>
    </source>
</evidence>
<protein>
    <submittedName>
        <fullName evidence="2">Uncharacterized protein</fullName>
    </submittedName>
</protein>
<feature type="region of interest" description="Disordered" evidence="1">
    <location>
        <begin position="82"/>
        <end position="133"/>
    </location>
</feature>
<reference evidence="2 3" key="1">
    <citation type="submission" date="2023-11" db="EMBL/GenBank/DDBJ databases">
        <title>Halocaridina rubra genome assembly.</title>
        <authorList>
            <person name="Smith C."/>
        </authorList>
    </citation>
    <scope>NUCLEOTIDE SEQUENCE [LARGE SCALE GENOMIC DNA]</scope>
    <source>
        <strain evidence="2">EP-1</strain>
        <tissue evidence="2">Whole</tissue>
    </source>
</reference>
<organism evidence="2 3">
    <name type="scientific">Halocaridina rubra</name>
    <name type="common">Hawaiian red shrimp</name>
    <dbReference type="NCBI Taxonomy" id="373956"/>
    <lineage>
        <taxon>Eukaryota</taxon>
        <taxon>Metazoa</taxon>
        <taxon>Ecdysozoa</taxon>
        <taxon>Arthropoda</taxon>
        <taxon>Crustacea</taxon>
        <taxon>Multicrustacea</taxon>
        <taxon>Malacostraca</taxon>
        <taxon>Eumalacostraca</taxon>
        <taxon>Eucarida</taxon>
        <taxon>Decapoda</taxon>
        <taxon>Pleocyemata</taxon>
        <taxon>Caridea</taxon>
        <taxon>Atyoidea</taxon>
        <taxon>Atyidae</taxon>
        <taxon>Halocaridina</taxon>
    </lineage>
</organism>
<accession>A0AAN8ZWE6</accession>
<evidence type="ECO:0000256" key="1">
    <source>
        <dbReference type="SAM" id="MobiDB-lite"/>
    </source>
</evidence>
<proteinExistence type="predicted"/>
<feature type="compositionally biased region" description="Low complexity" evidence="1">
    <location>
        <begin position="156"/>
        <end position="169"/>
    </location>
</feature>